<dbReference type="RefSeq" id="WP_276236880.1">
    <property type="nucleotide sequence ID" value="NZ_CP119989.1"/>
</dbReference>
<protein>
    <recommendedName>
        <fullName evidence="4">DUF2892 domain-containing protein</fullName>
    </recommendedName>
</protein>
<evidence type="ECO:0000313" key="2">
    <source>
        <dbReference type="EMBL" id="MFC7098583.1"/>
    </source>
</evidence>
<sequence>MTEYDPGVCNIGPAERRRRYALGAVSFAATLLLLFAVYVYDLPGWLTLVTFAPLFGAAEGYYQARYRFCAGFGLAGVYDVSDTGGDRKPVTDPAARRADRRRALRIHAAAAGTALAGALLVYGVGLLVL</sequence>
<proteinExistence type="predicted"/>
<comment type="caution">
    <text evidence="2">The sequence shown here is derived from an EMBL/GenBank/DDBJ whole genome shotgun (WGS) entry which is preliminary data.</text>
</comment>
<gene>
    <name evidence="2" type="ORF">ACFQKD_14835</name>
</gene>
<reference evidence="2 3" key="1">
    <citation type="journal article" date="2019" name="Int. J. Syst. Evol. Microbiol.">
        <title>The Global Catalogue of Microorganisms (GCM) 10K type strain sequencing project: providing services to taxonomists for standard genome sequencing and annotation.</title>
        <authorList>
            <consortium name="The Broad Institute Genomics Platform"/>
            <consortium name="The Broad Institute Genome Sequencing Center for Infectious Disease"/>
            <person name="Wu L."/>
            <person name="Ma J."/>
        </authorList>
    </citation>
    <scope>NUCLEOTIDE SEQUENCE [LARGE SCALE GENOMIC DNA]</scope>
    <source>
        <strain evidence="2 3">DT55</strain>
    </source>
</reference>
<keyword evidence="1" id="KW-1133">Transmembrane helix</keyword>
<feature type="transmembrane region" description="Helical" evidence="1">
    <location>
        <begin position="106"/>
        <end position="128"/>
    </location>
</feature>
<organism evidence="2 3">
    <name type="scientific">Halobaculum marinum</name>
    <dbReference type="NCBI Taxonomy" id="3031996"/>
    <lineage>
        <taxon>Archaea</taxon>
        <taxon>Methanobacteriati</taxon>
        <taxon>Methanobacteriota</taxon>
        <taxon>Stenosarchaea group</taxon>
        <taxon>Halobacteria</taxon>
        <taxon>Halobacteriales</taxon>
        <taxon>Haloferacaceae</taxon>
        <taxon>Halobaculum</taxon>
    </lineage>
</organism>
<keyword evidence="1" id="KW-0812">Transmembrane</keyword>
<name>A0ABD5X0H0_9EURY</name>
<dbReference type="Proteomes" id="UP001596388">
    <property type="component" value="Unassembled WGS sequence"/>
</dbReference>
<evidence type="ECO:0000256" key="1">
    <source>
        <dbReference type="SAM" id="Phobius"/>
    </source>
</evidence>
<feature type="transmembrane region" description="Helical" evidence="1">
    <location>
        <begin position="45"/>
        <end position="62"/>
    </location>
</feature>
<evidence type="ECO:0000313" key="3">
    <source>
        <dbReference type="Proteomes" id="UP001596388"/>
    </source>
</evidence>
<feature type="transmembrane region" description="Helical" evidence="1">
    <location>
        <begin position="20"/>
        <end position="39"/>
    </location>
</feature>
<keyword evidence="3" id="KW-1185">Reference proteome</keyword>
<dbReference type="GeneID" id="79270488"/>
<dbReference type="EMBL" id="JBHTAG010000003">
    <property type="protein sequence ID" value="MFC7098583.1"/>
    <property type="molecule type" value="Genomic_DNA"/>
</dbReference>
<keyword evidence="1" id="KW-0472">Membrane</keyword>
<evidence type="ECO:0008006" key="4">
    <source>
        <dbReference type="Google" id="ProtNLM"/>
    </source>
</evidence>
<accession>A0ABD5X0H0</accession>
<dbReference type="AlphaFoldDB" id="A0ABD5X0H0"/>